<dbReference type="PANTHER" id="PTHR42920:SF5">
    <property type="entry name" value="EAMA DOMAIN-CONTAINING PROTEIN"/>
    <property type="match status" value="1"/>
</dbReference>
<dbReference type="SUPFAM" id="SSF103481">
    <property type="entry name" value="Multidrug resistance efflux transporter EmrE"/>
    <property type="match status" value="1"/>
</dbReference>
<dbReference type="PANTHER" id="PTHR42920">
    <property type="entry name" value="OS03G0707200 PROTEIN-RELATED"/>
    <property type="match status" value="1"/>
</dbReference>
<gene>
    <name evidence="9" type="ORF">AAA081_01570</name>
</gene>
<evidence type="ECO:0000313" key="9">
    <source>
        <dbReference type="EMBL" id="MEQ3352992.1"/>
    </source>
</evidence>
<feature type="transmembrane region" description="Helical" evidence="7">
    <location>
        <begin position="74"/>
        <end position="94"/>
    </location>
</feature>
<feature type="transmembrane region" description="Helical" evidence="7">
    <location>
        <begin position="274"/>
        <end position="290"/>
    </location>
</feature>
<organism evidence="9 10">
    <name type="scientific">Aedoeadaptatus acetigenes</name>
    <dbReference type="NCBI Taxonomy" id="2981723"/>
    <lineage>
        <taxon>Bacteria</taxon>
        <taxon>Bacillati</taxon>
        <taxon>Bacillota</taxon>
        <taxon>Tissierellia</taxon>
        <taxon>Tissierellales</taxon>
        <taxon>Peptoniphilaceae</taxon>
        <taxon>Aedoeadaptatus</taxon>
    </lineage>
</organism>
<comment type="similarity">
    <text evidence="2">Belongs to the EamA transporter family.</text>
</comment>
<feature type="domain" description="EamA" evidence="8">
    <location>
        <begin position="3"/>
        <end position="142"/>
    </location>
</feature>
<feature type="transmembrane region" description="Helical" evidence="7">
    <location>
        <begin position="186"/>
        <end position="202"/>
    </location>
</feature>
<evidence type="ECO:0000256" key="3">
    <source>
        <dbReference type="ARBA" id="ARBA00022475"/>
    </source>
</evidence>
<evidence type="ECO:0000256" key="7">
    <source>
        <dbReference type="SAM" id="Phobius"/>
    </source>
</evidence>
<name>A0ABV1J475_9FIRM</name>
<evidence type="ECO:0000256" key="4">
    <source>
        <dbReference type="ARBA" id="ARBA00022692"/>
    </source>
</evidence>
<evidence type="ECO:0000259" key="8">
    <source>
        <dbReference type="Pfam" id="PF00892"/>
    </source>
</evidence>
<feature type="domain" description="EamA" evidence="8">
    <location>
        <begin position="155"/>
        <end position="288"/>
    </location>
</feature>
<evidence type="ECO:0000256" key="6">
    <source>
        <dbReference type="ARBA" id="ARBA00023136"/>
    </source>
</evidence>
<protein>
    <submittedName>
        <fullName evidence="9">DMT family transporter</fullName>
    </submittedName>
</protein>
<feature type="transmembrane region" description="Helical" evidence="7">
    <location>
        <begin position="126"/>
        <end position="144"/>
    </location>
</feature>
<sequence>MLKGILLIFLCTFMWALNGNVGAYIFQYKAFTPDVLVAIRLTTVGVILFVHDLYRSGRYAFRVVRKRENIPAFLLYSIGGILCMQYGYFTAISYSNAPTTTLIQYTGMFFVIFVVAIKERTWPKPIVYPTLALCSLGLFLMVTGGDPTSLKVSSKALFWGLVSAVGFTNFNLAPTGLSKTYRSMEIMGPSMLLGGLLLILLTRPDFTAPTWDTTSTLCVLYTIIGGTMIPFWAFLEGARYTGAQKSSIFSLSEAVFSTIVAMVLYHLTFKTTDLIGMLLIFGSVLLLSVGKSPLP</sequence>
<dbReference type="InterPro" id="IPR000620">
    <property type="entry name" value="EamA_dom"/>
</dbReference>
<keyword evidence="6 7" id="KW-0472">Membrane</keyword>
<keyword evidence="3" id="KW-1003">Cell membrane</keyword>
<dbReference type="RefSeq" id="WP_349053394.1">
    <property type="nucleotide sequence ID" value="NZ_JBBNPS010000002.1"/>
</dbReference>
<evidence type="ECO:0000256" key="2">
    <source>
        <dbReference type="ARBA" id="ARBA00007362"/>
    </source>
</evidence>
<proteinExistence type="inferred from homology"/>
<reference evidence="9 10" key="1">
    <citation type="submission" date="2024-04" db="EMBL/GenBank/DDBJ databases">
        <title>Human intestinal bacterial collection.</title>
        <authorList>
            <person name="Pauvert C."/>
            <person name="Hitch T.C.A."/>
            <person name="Clavel T."/>
        </authorList>
    </citation>
    <scope>NUCLEOTIDE SEQUENCE [LARGE SCALE GENOMIC DNA]</scope>
    <source>
        <strain evidence="9 10">CLA-SR-H026</strain>
    </source>
</reference>
<feature type="transmembrane region" description="Helical" evidence="7">
    <location>
        <begin position="247"/>
        <end position="268"/>
    </location>
</feature>
<keyword evidence="5 7" id="KW-1133">Transmembrane helix</keyword>
<accession>A0ABV1J475</accession>
<feature type="transmembrane region" description="Helical" evidence="7">
    <location>
        <begin position="156"/>
        <end position="174"/>
    </location>
</feature>
<dbReference type="EMBL" id="JBBNPS010000002">
    <property type="protein sequence ID" value="MEQ3352992.1"/>
    <property type="molecule type" value="Genomic_DNA"/>
</dbReference>
<evidence type="ECO:0000256" key="1">
    <source>
        <dbReference type="ARBA" id="ARBA00004651"/>
    </source>
</evidence>
<dbReference type="Pfam" id="PF00892">
    <property type="entry name" value="EamA"/>
    <property type="match status" value="2"/>
</dbReference>
<keyword evidence="10" id="KW-1185">Reference proteome</keyword>
<evidence type="ECO:0000313" key="10">
    <source>
        <dbReference type="Proteomes" id="UP001481872"/>
    </source>
</evidence>
<dbReference type="InterPro" id="IPR051258">
    <property type="entry name" value="Diverse_Substrate_Transporter"/>
</dbReference>
<dbReference type="Proteomes" id="UP001481872">
    <property type="component" value="Unassembled WGS sequence"/>
</dbReference>
<keyword evidence="4 7" id="KW-0812">Transmembrane</keyword>
<feature type="transmembrane region" description="Helical" evidence="7">
    <location>
        <begin position="35"/>
        <end position="54"/>
    </location>
</feature>
<comment type="subcellular location">
    <subcellularLocation>
        <location evidence="1">Cell membrane</location>
        <topology evidence="1">Multi-pass membrane protein</topology>
    </subcellularLocation>
</comment>
<comment type="caution">
    <text evidence="9">The sequence shown here is derived from an EMBL/GenBank/DDBJ whole genome shotgun (WGS) entry which is preliminary data.</text>
</comment>
<feature type="transmembrane region" description="Helical" evidence="7">
    <location>
        <begin position="100"/>
        <end position="117"/>
    </location>
</feature>
<dbReference type="InterPro" id="IPR037185">
    <property type="entry name" value="EmrE-like"/>
</dbReference>
<feature type="transmembrane region" description="Helical" evidence="7">
    <location>
        <begin position="214"/>
        <end position="235"/>
    </location>
</feature>
<evidence type="ECO:0000256" key="5">
    <source>
        <dbReference type="ARBA" id="ARBA00022989"/>
    </source>
</evidence>